<reference evidence="1 2" key="1">
    <citation type="submission" date="2019-04" db="EMBL/GenBank/DDBJ databases">
        <title>A pseudo-fructophilic Leuconostoc citreum strain F192-5 isolated from peel of satsuma mandarin: the first report for isolation and characterization of strain-dependent fructophilic-like characteristics.</title>
        <authorList>
            <person name="Maeno S."/>
            <person name="Tanizawa Y."/>
            <person name="Kajikawa A."/>
            <person name="Kanesaki Y."/>
            <person name="Kubota E."/>
            <person name="Arita M."/>
            <person name="Leon D."/>
            <person name="Endo A."/>
        </authorList>
    </citation>
    <scope>NUCLEOTIDE SEQUENCE [LARGE SCALE GENOMIC DNA]</scope>
    <source>
        <strain evidence="1 2">F192-5</strain>
    </source>
</reference>
<dbReference type="InterPro" id="IPR009296">
    <property type="entry name" value="DUF951"/>
</dbReference>
<organism evidence="1 2">
    <name type="scientific">Leuconostoc citreum</name>
    <dbReference type="NCBI Taxonomy" id="33964"/>
    <lineage>
        <taxon>Bacteria</taxon>
        <taxon>Bacillati</taxon>
        <taxon>Bacillota</taxon>
        <taxon>Bacilli</taxon>
        <taxon>Lactobacillales</taxon>
        <taxon>Lactobacillaceae</taxon>
        <taxon>Leuconostoc</taxon>
    </lineage>
</organism>
<dbReference type="EMBL" id="BJJW01000016">
    <property type="protein sequence ID" value="GDZ84597.1"/>
    <property type="molecule type" value="Genomic_DNA"/>
</dbReference>
<dbReference type="Proteomes" id="UP000323274">
    <property type="component" value="Unassembled WGS sequence"/>
</dbReference>
<gene>
    <name evidence="1" type="ORF">LCIT_18390</name>
</gene>
<dbReference type="PANTHER" id="PTHR38455:SF1">
    <property type="entry name" value="DUF951 DOMAIN-CONTAINING PROTEIN"/>
    <property type="match status" value="1"/>
</dbReference>
<dbReference type="PANTHER" id="PTHR38455">
    <property type="entry name" value="HYPOTHETICAL CYTOSOLIC PROTEIN"/>
    <property type="match status" value="1"/>
</dbReference>
<dbReference type="Pfam" id="PF06107">
    <property type="entry name" value="DUF951"/>
    <property type="match status" value="1"/>
</dbReference>
<dbReference type="OMA" id="RIKCLGC"/>
<comment type="caution">
    <text evidence="1">The sequence shown here is derived from an EMBL/GenBank/DDBJ whole genome shotgun (WGS) entry which is preliminary data.</text>
</comment>
<protein>
    <submittedName>
        <fullName evidence="1">Uncharacterized protein</fullName>
    </submittedName>
</protein>
<evidence type="ECO:0000313" key="2">
    <source>
        <dbReference type="Proteomes" id="UP000323274"/>
    </source>
</evidence>
<accession>A0A5A5U0V9</accession>
<proteinExistence type="predicted"/>
<name>A0A5A5U0V9_LEUCI</name>
<sequence>MAEPITYELQDVVEMKKPHACGTNSWRITRIGADIKLTCTNCGRGIMMPRFDFNKRLKKVLSSQKDN</sequence>
<dbReference type="RefSeq" id="WP_004901284.1">
    <property type="nucleotide sequence ID" value="NZ_BJJW01000016.1"/>
</dbReference>
<dbReference type="GeneID" id="61102822"/>
<dbReference type="AlphaFoldDB" id="A0A5A5U0V9"/>
<dbReference type="PIRSF" id="PIRSF037263">
    <property type="entry name" value="DUF951_bac"/>
    <property type="match status" value="1"/>
</dbReference>
<evidence type="ECO:0000313" key="1">
    <source>
        <dbReference type="EMBL" id="GDZ84597.1"/>
    </source>
</evidence>